<dbReference type="GO" id="GO:0003735">
    <property type="term" value="F:structural constituent of ribosome"/>
    <property type="evidence" value="ECO:0007669"/>
    <property type="project" value="InterPro"/>
</dbReference>
<name>A0A0X8HS62_9SACH</name>
<dbReference type="RefSeq" id="XP_017987462.1">
    <property type="nucleotide sequence ID" value="XM_018131960.1"/>
</dbReference>
<dbReference type="PANTHER" id="PTHR41237">
    <property type="entry name" value="37S RIBOSOMAL PROTEIN MRP21, MITOCHONDRIAL"/>
    <property type="match status" value="1"/>
</dbReference>
<dbReference type="EMBL" id="CP014244">
    <property type="protein sequence ID" value="AMD20466.1"/>
    <property type="molecule type" value="Genomic_DNA"/>
</dbReference>
<comment type="similarity">
    <text evidence="1">Belongs to the bacterial ribosomal protein bS21 family.</text>
</comment>
<dbReference type="GeneID" id="28723712"/>
<proteinExistence type="inferred from homology"/>
<evidence type="ECO:0000256" key="4">
    <source>
        <dbReference type="SAM" id="MobiDB-lite"/>
    </source>
</evidence>
<dbReference type="GO" id="GO:0005763">
    <property type="term" value="C:mitochondrial small ribosomal subunit"/>
    <property type="evidence" value="ECO:0007669"/>
    <property type="project" value="TreeGrafter"/>
</dbReference>
<gene>
    <name evidence="5" type="ORF">AW171_hschr42359</name>
</gene>
<evidence type="ECO:0000256" key="3">
    <source>
        <dbReference type="ARBA" id="ARBA00023274"/>
    </source>
</evidence>
<dbReference type="Proteomes" id="UP000243052">
    <property type="component" value="Chromosome iv"/>
</dbReference>
<evidence type="ECO:0000256" key="2">
    <source>
        <dbReference type="ARBA" id="ARBA00022980"/>
    </source>
</evidence>
<dbReference type="InterPro" id="IPR052837">
    <property type="entry name" value="Mitoribosomal_bS21"/>
</dbReference>
<protein>
    <submittedName>
        <fullName evidence="5">HDL278Cp</fullName>
    </submittedName>
</protein>
<dbReference type="STRING" id="45286.A0A0X8HS62"/>
<feature type="region of interest" description="Disordered" evidence="4">
    <location>
        <begin position="116"/>
        <end position="136"/>
    </location>
</feature>
<reference evidence="5 6" key="1">
    <citation type="submission" date="2016-01" db="EMBL/GenBank/DDBJ databases">
        <title>Genome sequence of the yeast Holleya sinecauda.</title>
        <authorList>
            <person name="Dietrich F.S."/>
        </authorList>
    </citation>
    <scope>NUCLEOTIDE SEQUENCE [LARGE SCALE GENOMIC DNA]</scope>
    <source>
        <strain evidence="5 6">ATCC 58844</strain>
    </source>
</reference>
<dbReference type="Pfam" id="PF01165">
    <property type="entry name" value="Ribosomal_S21"/>
    <property type="match status" value="1"/>
</dbReference>
<dbReference type="PANTHER" id="PTHR41237:SF1">
    <property type="entry name" value="SMALL RIBOSOMAL SUBUNIT PROTEIN BS21M"/>
    <property type="match status" value="1"/>
</dbReference>
<evidence type="ECO:0000313" key="5">
    <source>
        <dbReference type="EMBL" id="AMD20466.1"/>
    </source>
</evidence>
<keyword evidence="6" id="KW-1185">Reference proteome</keyword>
<accession>A0A0X8HS62</accession>
<evidence type="ECO:0000256" key="1">
    <source>
        <dbReference type="ARBA" id="ARBA00006640"/>
    </source>
</evidence>
<dbReference type="OrthoDB" id="2501249at2759"/>
<evidence type="ECO:0000313" key="6">
    <source>
        <dbReference type="Proteomes" id="UP000243052"/>
    </source>
</evidence>
<keyword evidence="2" id="KW-0689">Ribosomal protein</keyword>
<dbReference type="GO" id="GO:0070124">
    <property type="term" value="P:mitochondrial translational initiation"/>
    <property type="evidence" value="ECO:0007669"/>
    <property type="project" value="TreeGrafter"/>
</dbReference>
<dbReference type="AlphaFoldDB" id="A0A0X8HS62"/>
<dbReference type="InterPro" id="IPR001911">
    <property type="entry name" value="Ribosomal_bS21"/>
</dbReference>
<organism evidence="5 6">
    <name type="scientific">Eremothecium sinecaudum</name>
    <dbReference type="NCBI Taxonomy" id="45286"/>
    <lineage>
        <taxon>Eukaryota</taxon>
        <taxon>Fungi</taxon>
        <taxon>Dikarya</taxon>
        <taxon>Ascomycota</taxon>
        <taxon>Saccharomycotina</taxon>
        <taxon>Saccharomycetes</taxon>
        <taxon>Saccharomycetales</taxon>
        <taxon>Saccharomycetaceae</taxon>
        <taxon>Eremothecium</taxon>
    </lineage>
</organism>
<sequence>MFKPVLARPFVARSFSTTIKAAQDSRPLFDSSLFKAISNKAANPTAISNENSSSAPGGKVDLLSMLSPRDDALGSKLTGPMAGRTVAVFNGNTMRAFQRLNSIIRSNEIAEEKRQQRFYLKPGKAKEQQRSQKHRKEFMKGFKSLIEVVKDAKRKGY</sequence>
<keyword evidence="3" id="KW-0687">Ribonucleoprotein</keyword>